<evidence type="ECO:0000256" key="7">
    <source>
        <dbReference type="SAM" id="Phobius"/>
    </source>
</evidence>
<feature type="transmembrane region" description="Helical" evidence="7">
    <location>
        <begin position="54"/>
        <end position="70"/>
    </location>
</feature>
<dbReference type="InterPro" id="IPR036259">
    <property type="entry name" value="MFS_trans_sf"/>
</dbReference>
<dbReference type="PROSITE" id="PS50850">
    <property type="entry name" value="MFS"/>
    <property type="match status" value="1"/>
</dbReference>
<comment type="subcellular location">
    <subcellularLocation>
        <location evidence="1">Cell membrane</location>
        <topology evidence="1">Multi-pass membrane protein</topology>
    </subcellularLocation>
</comment>
<dbReference type="CDD" id="cd17321">
    <property type="entry name" value="MFS_MMR_MDR_like"/>
    <property type="match status" value="1"/>
</dbReference>
<feature type="transmembrane region" description="Helical" evidence="7">
    <location>
        <begin position="334"/>
        <end position="353"/>
    </location>
</feature>
<comment type="caution">
    <text evidence="9">The sequence shown here is derived from an EMBL/GenBank/DDBJ whole genome shotgun (WGS) entry which is preliminary data.</text>
</comment>
<feature type="domain" description="Major facilitator superfamily (MFS) profile" evidence="8">
    <location>
        <begin position="16"/>
        <end position="461"/>
    </location>
</feature>
<dbReference type="PANTHER" id="PTHR42718:SF42">
    <property type="entry name" value="EXPORT PROTEIN"/>
    <property type="match status" value="1"/>
</dbReference>
<evidence type="ECO:0000256" key="3">
    <source>
        <dbReference type="ARBA" id="ARBA00022475"/>
    </source>
</evidence>
<reference evidence="9" key="2">
    <citation type="submission" date="2020-09" db="EMBL/GenBank/DDBJ databases">
        <authorList>
            <person name="Sun Q."/>
            <person name="Zhou Y."/>
        </authorList>
    </citation>
    <scope>NUCLEOTIDE SEQUENCE</scope>
    <source>
        <strain evidence="9">CGMCC 1.15085</strain>
    </source>
</reference>
<keyword evidence="2" id="KW-0813">Transport</keyword>
<dbReference type="InterPro" id="IPR004638">
    <property type="entry name" value="EmrB-like"/>
</dbReference>
<feature type="transmembrane region" description="Helical" evidence="7">
    <location>
        <begin position="12"/>
        <end position="34"/>
    </location>
</feature>
<dbReference type="AlphaFoldDB" id="A0A916TDE1"/>
<dbReference type="GO" id="GO:0022857">
    <property type="term" value="F:transmembrane transporter activity"/>
    <property type="evidence" value="ECO:0007669"/>
    <property type="project" value="InterPro"/>
</dbReference>
<feature type="transmembrane region" description="Helical" evidence="7">
    <location>
        <begin position="434"/>
        <end position="456"/>
    </location>
</feature>
<proteinExistence type="predicted"/>
<feature type="transmembrane region" description="Helical" evidence="7">
    <location>
        <begin position="107"/>
        <end position="129"/>
    </location>
</feature>
<feature type="transmembrane region" description="Helical" evidence="7">
    <location>
        <begin position="232"/>
        <end position="249"/>
    </location>
</feature>
<dbReference type="EMBL" id="BMHI01000005">
    <property type="protein sequence ID" value="GGB40702.1"/>
    <property type="molecule type" value="Genomic_DNA"/>
</dbReference>
<feature type="transmembrane region" description="Helical" evidence="7">
    <location>
        <begin position="400"/>
        <end position="422"/>
    </location>
</feature>
<protein>
    <submittedName>
        <fullName evidence="9">MFS transporter</fullName>
    </submittedName>
</protein>
<accession>A0A916TDE1</accession>
<evidence type="ECO:0000259" key="8">
    <source>
        <dbReference type="PROSITE" id="PS50850"/>
    </source>
</evidence>
<feature type="transmembrane region" description="Helical" evidence="7">
    <location>
        <begin position="269"/>
        <end position="292"/>
    </location>
</feature>
<dbReference type="Proteomes" id="UP000636793">
    <property type="component" value="Unassembled WGS sequence"/>
</dbReference>
<feature type="transmembrane region" description="Helical" evidence="7">
    <location>
        <begin position="141"/>
        <end position="164"/>
    </location>
</feature>
<keyword evidence="3" id="KW-1003">Cell membrane</keyword>
<feature type="transmembrane region" description="Helical" evidence="7">
    <location>
        <begin position="359"/>
        <end position="379"/>
    </location>
</feature>
<dbReference type="RefSeq" id="WP_188838250.1">
    <property type="nucleotide sequence ID" value="NZ_BMHI01000005.1"/>
</dbReference>
<dbReference type="PRINTS" id="PR01036">
    <property type="entry name" value="TCRTETB"/>
</dbReference>
<evidence type="ECO:0000256" key="5">
    <source>
        <dbReference type="ARBA" id="ARBA00022989"/>
    </source>
</evidence>
<gene>
    <name evidence="9" type="ORF">GCM10011492_34380</name>
</gene>
<evidence type="ECO:0000256" key="2">
    <source>
        <dbReference type="ARBA" id="ARBA00022448"/>
    </source>
</evidence>
<organism evidence="9 10">
    <name type="scientific">Flexivirga endophytica</name>
    <dbReference type="NCBI Taxonomy" id="1849103"/>
    <lineage>
        <taxon>Bacteria</taxon>
        <taxon>Bacillati</taxon>
        <taxon>Actinomycetota</taxon>
        <taxon>Actinomycetes</taxon>
        <taxon>Micrococcales</taxon>
        <taxon>Dermacoccaceae</taxon>
        <taxon>Flexivirga</taxon>
    </lineage>
</organism>
<keyword evidence="10" id="KW-1185">Reference proteome</keyword>
<dbReference type="GO" id="GO:0005886">
    <property type="term" value="C:plasma membrane"/>
    <property type="evidence" value="ECO:0007669"/>
    <property type="project" value="UniProtKB-SubCell"/>
</dbReference>
<keyword evidence="4 7" id="KW-0812">Transmembrane</keyword>
<evidence type="ECO:0000256" key="1">
    <source>
        <dbReference type="ARBA" id="ARBA00004651"/>
    </source>
</evidence>
<dbReference type="InterPro" id="IPR020846">
    <property type="entry name" value="MFS_dom"/>
</dbReference>
<keyword evidence="6 7" id="KW-0472">Membrane</keyword>
<feature type="transmembrane region" description="Helical" evidence="7">
    <location>
        <begin position="170"/>
        <end position="191"/>
    </location>
</feature>
<evidence type="ECO:0000256" key="6">
    <source>
        <dbReference type="ARBA" id="ARBA00023136"/>
    </source>
</evidence>
<feature type="transmembrane region" description="Helical" evidence="7">
    <location>
        <begin position="304"/>
        <end position="322"/>
    </location>
</feature>
<evidence type="ECO:0000313" key="10">
    <source>
        <dbReference type="Proteomes" id="UP000636793"/>
    </source>
</evidence>
<dbReference type="NCBIfam" id="TIGR00711">
    <property type="entry name" value="efflux_EmrB"/>
    <property type="match status" value="1"/>
</dbReference>
<dbReference type="Gene3D" id="1.20.1720.10">
    <property type="entry name" value="Multidrug resistance protein D"/>
    <property type="match status" value="1"/>
</dbReference>
<dbReference type="PANTHER" id="PTHR42718">
    <property type="entry name" value="MAJOR FACILITATOR SUPERFAMILY MULTIDRUG TRANSPORTER MFSC"/>
    <property type="match status" value="1"/>
</dbReference>
<name>A0A916TDE1_9MICO</name>
<dbReference type="Gene3D" id="1.20.1250.20">
    <property type="entry name" value="MFS general substrate transporter like domains"/>
    <property type="match status" value="1"/>
</dbReference>
<dbReference type="InterPro" id="IPR011701">
    <property type="entry name" value="MFS"/>
</dbReference>
<evidence type="ECO:0000313" key="9">
    <source>
        <dbReference type="EMBL" id="GGB40702.1"/>
    </source>
</evidence>
<evidence type="ECO:0000256" key="4">
    <source>
        <dbReference type="ARBA" id="ARBA00022692"/>
    </source>
</evidence>
<sequence>MQITGPTKPRASLGWVLVLTAAAALVVALDQLVVATALQRIRADLGASMSSLEWTVNAFSLSFAALLLPASDLGDRLGHKRVYLTGLIVFAVASASCALAPDVGVLIAARVIQGAGAALISPASLTLLTRATPVAKRGAAMGLYAAVMGLAVVGGPLVGGAVAQGIAWQWIFWINLPVIALVLPLAAVKLGEVKGTPSGPDPVGLLLSAASMCAIVWALVRSGPAGWSSTEVLGTLIGGGVLLMLFIGWELRRVEPMLPVRIFANREFAAANVSALLLTASLFGTVFFLAQYLQVGLSYSPLDAGLRFLPWTVLLFIVAPLAGRFQDRVGARRLISVGLLLQGLGMGWIAVTAHQHESYGATAVGLVISGFGTSLAMPAQQATAMSSTPSSSMGKAAGTFNVLRQVGGALGIAVLAAVFAAHGSDRTPTQFASGFAAAMVAAGVLAGLGALCALFVPTRPGRTDAGNAPEVAVEDLTIGPKENLGVR</sequence>
<feature type="transmembrane region" description="Helical" evidence="7">
    <location>
        <begin position="203"/>
        <end position="220"/>
    </location>
</feature>
<dbReference type="Pfam" id="PF07690">
    <property type="entry name" value="MFS_1"/>
    <property type="match status" value="1"/>
</dbReference>
<feature type="transmembrane region" description="Helical" evidence="7">
    <location>
        <begin position="82"/>
        <end position="101"/>
    </location>
</feature>
<reference evidence="9" key="1">
    <citation type="journal article" date="2014" name="Int. J. Syst. Evol. Microbiol.">
        <title>Complete genome sequence of Corynebacterium casei LMG S-19264T (=DSM 44701T), isolated from a smear-ripened cheese.</title>
        <authorList>
            <consortium name="US DOE Joint Genome Institute (JGI-PGF)"/>
            <person name="Walter F."/>
            <person name="Albersmeier A."/>
            <person name="Kalinowski J."/>
            <person name="Ruckert C."/>
        </authorList>
    </citation>
    <scope>NUCLEOTIDE SEQUENCE</scope>
    <source>
        <strain evidence="9">CGMCC 1.15085</strain>
    </source>
</reference>
<dbReference type="SUPFAM" id="SSF103473">
    <property type="entry name" value="MFS general substrate transporter"/>
    <property type="match status" value="1"/>
</dbReference>
<keyword evidence="5 7" id="KW-1133">Transmembrane helix</keyword>